<keyword evidence="4" id="KW-1185">Reference proteome</keyword>
<dbReference type="Gene3D" id="3.30.1490.40">
    <property type="match status" value="1"/>
</dbReference>
<feature type="region of interest" description="Disordered" evidence="1">
    <location>
        <begin position="21"/>
        <end position="48"/>
    </location>
</feature>
<dbReference type="PANTHER" id="PTHR13138">
    <property type="entry name" value="PROTEIN LIN1"/>
    <property type="match status" value="1"/>
</dbReference>
<dbReference type="OMA" id="QGYFRGG"/>
<dbReference type="InterPro" id="IPR003169">
    <property type="entry name" value="GYF"/>
</dbReference>
<dbReference type="InterPro" id="IPR035445">
    <property type="entry name" value="GYF-like_dom_sf"/>
</dbReference>
<reference evidence="3" key="2">
    <citation type="submission" date="2025-09" db="UniProtKB">
        <authorList>
            <consortium name="Ensembl"/>
        </authorList>
    </citation>
    <scope>IDENTIFICATION</scope>
</reference>
<dbReference type="AlphaFoldDB" id="A0A672V2N2"/>
<proteinExistence type="predicted"/>
<dbReference type="SUPFAM" id="SSF55277">
    <property type="entry name" value="GYF domain"/>
    <property type="match status" value="1"/>
</dbReference>
<dbReference type="InterPro" id="IPR039905">
    <property type="entry name" value="CD2BP2/Lin1"/>
</dbReference>
<dbReference type="Ensembl" id="ENSSHBT00005025974.1">
    <property type="protein sequence ID" value="ENSSHBP00005021777.1"/>
    <property type="gene ID" value="ENSSHBG00005018433.1"/>
</dbReference>
<evidence type="ECO:0000256" key="1">
    <source>
        <dbReference type="SAM" id="MobiDB-lite"/>
    </source>
</evidence>
<sequence>PPLRQLLGEALELLRPGETVGGALRRLGGRGREGGRGQRQAPPPAPPELLRLVAVADGLVARGVLGALEEHREGLERRMREETGGETGGEGEEMGGETGGEGKGSAPPQGGSGAVDMFAPGEEEEEEEEEKREGKEEGEWGGLLWEYTWEEGGDIYGPFSSAQMQEWASQGYFRGGGARCRRVLPLPHPPGPFYECARMDFELFT</sequence>
<protein>
    <recommendedName>
        <fullName evidence="2">GYF domain-containing protein</fullName>
    </recommendedName>
</protein>
<dbReference type="PROSITE" id="PS50829">
    <property type="entry name" value="GYF"/>
    <property type="match status" value="1"/>
</dbReference>
<accession>A0A672V2N2</accession>
<evidence type="ECO:0000259" key="2">
    <source>
        <dbReference type="PROSITE" id="PS50829"/>
    </source>
</evidence>
<evidence type="ECO:0000313" key="3">
    <source>
        <dbReference type="Ensembl" id="ENSSHBP00005021777.1"/>
    </source>
</evidence>
<feature type="compositionally biased region" description="Basic and acidic residues" evidence="1">
    <location>
        <begin position="72"/>
        <end position="83"/>
    </location>
</feature>
<feature type="compositionally biased region" description="Acidic residues" evidence="1">
    <location>
        <begin position="121"/>
        <end position="130"/>
    </location>
</feature>
<dbReference type="GeneTree" id="ENSGT00390000012483"/>
<feature type="region of interest" description="Disordered" evidence="1">
    <location>
        <begin position="72"/>
        <end position="138"/>
    </location>
</feature>
<dbReference type="Pfam" id="PF02213">
    <property type="entry name" value="GYF"/>
    <property type="match status" value="1"/>
</dbReference>
<evidence type="ECO:0000313" key="4">
    <source>
        <dbReference type="Proteomes" id="UP000472266"/>
    </source>
</evidence>
<dbReference type="InParanoid" id="A0A672V2N2"/>
<reference evidence="3" key="1">
    <citation type="submission" date="2025-08" db="UniProtKB">
        <authorList>
            <consortium name="Ensembl"/>
        </authorList>
    </citation>
    <scope>IDENTIFICATION</scope>
</reference>
<feature type="domain" description="GYF" evidence="2">
    <location>
        <begin position="142"/>
        <end position="200"/>
    </location>
</feature>
<dbReference type="Proteomes" id="UP000472266">
    <property type="component" value="Unplaced"/>
</dbReference>
<organism evidence="3 4">
    <name type="scientific">Strigops habroptila</name>
    <name type="common">Kakapo</name>
    <dbReference type="NCBI Taxonomy" id="2489341"/>
    <lineage>
        <taxon>Eukaryota</taxon>
        <taxon>Metazoa</taxon>
        <taxon>Chordata</taxon>
        <taxon>Craniata</taxon>
        <taxon>Vertebrata</taxon>
        <taxon>Euteleostomi</taxon>
        <taxon>Archelosauria</taxon>
        <taxon>Archosauria</taxon>
        <taxon>Dinosauria</taxon>
        <taxon>Saurischia</taxon>
        <taxon>Theropoda</taxon>
        <taxon>Coelurosauria</taxon>
        <taxon>Aves</taxon>
        <taxon>Neognathae</taxon>
        <taxon>Neoaves</taxon>
        <taxon>Telluraves</taxon>
        <taxon>Australaves</taxon>
        <taxon>Psittaciformes</taxon>
        <taxon>Psittacidae</taxon>
        <taxon>Strigops</taxon>
    </lineage>
</organism>
<dbReference type="GO" id="GO:0005682">
    <property type="term" value="C:U5 snRNP"/>
    <property type="evidence" value="ECO:0007669"/>
    <property type="project" value="InterPro"/>
</dbReference>
<dbReference type="PANTHER" id="PTHR13138:SF3">
    <property type="entry name" value="CD2 ANTIGEN CYTOPLASMIC TAIL-BINDING PROTEIN 2"/>
    <property type="match status" value="1"/>
</dbReference>
<name>A0A672V2N2_STRHB</name>
<dbReference type="SMART" id="SM00444">
    <property type="entry name" value="GYF"/>
    <property type="match status" value="1"/>
</dbReference>